<reference evidence="4 5" key="1">
    <citation type="journal article" date="2017" name="Plant Biotechnol. J.">
        <title>A comprehensive draft genome sequence for lupin (Lupinus angustifolius), an emerging health food: insights into plant-microbe interactions and legume evolution.</title>
        <authorList>
            <person name="Hane J.K."/>
            <person name="Ming Y."/>
            <person name="Kamphuis L.G."/>
            <person name="Nelson M.N."/>
            <person name="Garg G."/>
            <person name="Atkins C.A."/>
            <person name="Bayer P.E."/>
            <person name="Bravo A."/>
            <person name="Bringans S."/>
            <person name="Cannon S."/>
            <person name="Edwards D."/>
            <person name="Foley R."/>
            <person name="Gao L.L."/>
            <person name="Harrison M.J."/>
            <person name="Huang W."/>
            <person name="Hurgobin B."/>
            <person name="Li S."/>
            <person name="Liu C.W."/>
            <person name="McGrath A."/>
            <person name="Morahan G."/>
            <person name="Murray J."/>
            <person name="Weller J."/>
            <person name="Jian J."/>
            <person name="Singh K.B."/>
        </authorList>
    </citation>
    <scope>NUCLEOTIDE SEQUENCE [LARGE SCALE GENOMIC DNA]</scope>
    <source>
        <strain evidence="5">cv. Tanjil</strain>
        <tissue evidence="4">Whole plant</tissue>
    </source>
</reference>
<accession>A0A394D9S8</accession>
<dbReference type="GO" id="GO:0005840">
    <property type="term" value="C:ribosome"/>
    <property type="evidence" value="ECO:0007669"/>
    <property type="project" value="UniProtKB-KW"/>
</dbReference>
<name>A0A394D9S8_LUPAN</name>
<organism evidence="4 5">
    <name type="scientific">Lupinus angustifolius</name>
    <name type="common">Narrow-leaved blue lupine</name>
    <dbReference type="NCBI Taxonomy" id="3871"/>
    <lineage>
        <taxon>Eukaryota</taxon>
        <taxon>Viridiplantae</taxon>
        <taxon>Streptophyta</taxon>
        <taxon>Embryophyta</taxon>
        <taxon>Tracheophyta</taxon>
        <taxon>Spermatophyta</taxon>
        <taxon>Magnoliopsida</taxon>
        <taxon>eudicotyledons</taxon>
        <taxon>Gunneridae</taxon>
        <taxon>Pentapetalae</taxon>
        <taxon>rosids</taxon>
        <taxon>fabids</taxon>
        <taxon>Fabales</taxon>
        <taxon>Fabaceae</taxon>
        <taxon>Papilionoideae</taxon>
        <taxon>50 kb inversion clade</taxon>
        <taxon>genistoids sensu lato</taxon>
        <taxon>core genistoids</taxon>
        <taxon>Genisteae</taxon>
        <taxon>Lupinus</taxon>
    </lineage>
</organism>
<evidence type="ECO:0008006" key="6">
    <source>
        <dbReference type="Google" id="ProtNLM"/>
    </source>
</evidence>
<dbReference type="EMBL" id="MLAU01007176">
    <property type="protein sequence ID" value="OIW20248.1"/>
    <property type="molecule type" value="Genomic_DNA"/>
</dbReference>
<gene>
    <name evidence="4" type="ORF">TanjilG_07406</name>
</gene>
<dbReference type="STRING" id="3871.A0A394D9S8"/>
<dbReference type="GO" id="GO:0003735">
    <property type="term" value="F:structural constituent of ribosome"/>
    <property type="evidence" value="ECO:0007669"/>
    <property type="project" value="InterPro"/>
</dbReference>
<dbReference type="Gene3D" id="3.30.420.100">
    <property type="match status" value="1"/>
</dbReference>
<dbReference type="GO" id="GO:0008097">
    <property type="term" value="F:5S rRNA binding"/>
    <property type="evidence" value="ECO:0007669"/>
    <property type="project" value="TreeGrafter"/>
</dbReference>
<keyword evidence="3" id="KW-0687">Ribonucleoprotein</keyword>
<comment type="caution">
    <text evidence="4">The sequence shown here is derived from an EMBL/GenBank/DDBJ whole genome shotgun (WGS) entry which is preliminary data.</text>
</comment>
<protein>
    <recommendedName>
        <fullName evidence="6">50S ribosomal protein L18</fullName>
    </recommendedName>
</protein>
<evidence type="ECO:0000313" key="5">
    <source>
        <dbReference type="Proteomes" id="UP000188354"/>
    </source>
</evidence>
<evidence type="ECO:0000256" key="2">
    <source>
        <dbReference type="ARBA" id="ARBA00022980"/>
    </source>
</evidence>
<dbReference type="GO" id="GO:1990904">
    <property type="term" value="C:ribonucleoprotein complex"/>
    <property type="evidence" value="ECO:0007669"/>
    <property type="project" value="UniProtKB-KW"/>
</dbReference>
<dbReference type="Proteomes" id="UP000188354">
    <property type="component" value="Unassembled WGS sequence"/>
</dbReference>
<keyword evidence="5" id="KW-1185">Reference proteome</keyword>
<evidence type="ECO:0000256" key="1">
    <source>
        <dbReference type="ARBA" id="ARBA00007116"/>
    </source>
</evidence>
<evidence type="ECO:0000256" key="3">
    <source>
        <dbReference type="ARBA" id="ARBA00023274"/>
    </source>
</evidence>
<dbReference type="PANTHER" id="PTHR12899:SF13">
    <property type="entry name" value="50S RIBOSOMAL L18-LIKE PROTEIN"/>
    <property type="match status" value="1"/>
</dbReference>
<keyword evidence="2" id="KW-0689">Ribosomal protein</keyword>
<dbReference type="InterPro" id="IPR005484">
    <property type="entry name" value="Ribosomal_uL18_bac/plant/anim"/>
</dbReference>
<evidence type="ECO:0000313" key="4">
    <source>
        <dbReference type="EMBL" id="OIW20248.1"/>
    </source>
</evidence>
<dbReference type="AlphaFoldDB" id="A0A394D9S8"/>
<proteinExistence type="inferred from homology"/>
<dbReference type="SUPFAM" id="SSF53137">
    <property type="entry name" value="Translational machinery components"/>
    <property type="match status" value="1"/>
</dbReference>
<dbReference type="GO" id="GO:0006412">
    <property type="term" value="P:translation"/>
    <property type="evidence" value="ECO:0007669"/>
    <property type="project" value="InterPro"/>
</dbReference>
<dbReference type="Gramene" id="OIW20248">
    <property type="protein sequence ID" value="OIW20248"/>
    <property type="gene ID" value="TanjilG_07406"/>
</dbReference>
<dbReference type="Pfam" id="PF00861">
    <property type="entry name" value="Ribosomal_L18p"/>
    <property type="match status" value="1"/>
</dbReference>
<dbReference type="PANTHER" id="PTHR12899">
    <property type="entry name" value="39S RIBOSOMAL PROTEIN L18, MITOCHONDRIAL"/>
    <property type="match status" value="1"/>
</dbReference>
<sequence>MMKSKYVLRVFLSAKHMTANVVEWNERRVVAEASTVEHAISNAFEWGRSCNEKAAESIGEVLAMRLKTEEPGARSGVHIDVENEIKKKGVECKEGIWAVINALRNRGVKVITDEDHNKGS</sequence>
<comment type="similarity">
    <text evidence="1">Belongs to the universal ribosomal protein uL18 family.</text>
</comment>